<feature type="region of interest" description="Disordered" evidence="1">
    <location>
        <begin position="30"/>
        <end position="50"/>
    </location>
</feature>
<gene>
    <name evidence="4" type="ORF">A9D14_05975</name>
</gene>
<dbReference type="EMBL" id="CP019602">
    <property type="protein sequence ID" value="ARU17286.1"/>
    <property type="molecule type" value="Genomic_DNA"/>
</dbReference>
<keyword evidence="2" id="KW-0732">Signal</keyword>
<reference evidence="4 5" key="1">
    <citation type="submission" date="2017-01" db="EMBL/GenBank/DDBJ databases">
        <title>Complete genome sequence of esterase-producing bacterium Croceicoccus marinus E4A9.</title>
        <authorList>
            <person name="Wu Y.-H."/>
            <person name="Cheng H."/>
            <person name="Xu L."/>
            <person name="Huo Y.-Y."/>
            <person name="Wang C.-S."/>
            <person name="Xu X.-W."/>
        </authorList>
    </citation>
    <scope>NUCLEOTIDE SEQUENCE [LARGE SCALE GENOMIC DNA]</scope>
    <source>
        <strain evidence="4 5">E4A9</strain>
    </source>
</reference>
<evidence type="ECO:0000313" key="4">
    <source>
        <dbReference type="EMBL" id="ARU17286.1"/>
    </source>
</evidence>
<evidence type="ECO:0000259" key="3">
    <source>
        <dbReference type="Pfam" id="PF13767"/>
    </source>
</evidence>
<dbReference type="AlphaFoldDB" id="A0A1Z1FEY5"/>
<keyword evidence="5" id="KW-1185">Reference proteome</keyword>
<dbReference type="InterPro" id="IPR025433">
    <property type="entry name" value="DUF4168"/>
</dbReference>
<evidence type="ECO:0000256" key="1">
    <source>
        <dbReference type="SAM" id="MobiDB-lite"/>
    </source>
</evidence>
<accession>A0A1Z1FEY5</accession>
<sequence length="131" mass="13432">MKKLILIAAMTTAAAAAPAIAQDATDHAGHAMGAQAAEAPAAPATATPAPAMAQITDAEVDSYAAAMVDIQKIDADAAMAAEEKQTQMVATVSEQGLTPQRFNEITTQVQSDPELQQRVQLAMSELMAPAG</sequence>
<evidence type="ECO:0000256" key="2">
    <source>
        <dbReference type="SAM" id="SignalP"/>
    </source>
</evidence>
<name>A0A1Z1FEY5_9SPHN</name>
<organism evidence="4 5">
    <name type="scientific">Croceicoccus marinus</name>
    <dbReference type="NCBI Taxonomy" id="450378"/>
    <lineage>
        <taxon>Bacteria</taxon>
        <taxon>Pseudomonadati</taxon>
        <taxon>Pseudomonadota</taxon>
        <taxon>Alphaproteobacteria</taxon>
        <taxon>Sphingomonadales</taxon>
        <taxon>Erythrobacteraceae</taxon>
        <taxon>Croceicoccus</taxon>
    </lineage>
</organism>
<dbReference type="Pfam" id="PF13767">
    <property type="entry name" value="DUF4168"/>
    <property type="match status" value="1"/>
</dbReference>
<feature type="chain" id="PRO_5011734449" description="DUF4168 domain-containing protein" evidence="2">
    <location>
        <begin position="22"/>
        <end position="131"/>
    </location>
</feature>
<evidence type="ECO:0000313" key="5">
    <source>
        <dbReference type="Proteomes" id="UP000195807"/>
    </source>
</evidence>
<feature type="domain" description="DUF4168" evidence="3">
    <location>
        <begin position="76"/>
        <end position="119"/>
    </location>
</feature>
<protein>
    <recommendedName>
        <fullName evidence="3">DUF4168 domain-containing protein</fullName>
    </recommendedName>
</protein>
<proteinExistence type="predicted"/>
<dbReference type="Proteomes" id="UP000195807">
    <property type="component" value="Chromosome"/>
</dbReference>
<feature type="signal peptide" evidence="2">
    <location>
        <begin position="1"/>
        <end position="21"/>
    </location>
</feature>
<dbReference type="KEGG" id="cman:A9D14_05975"/>